<dbReference type="GO" id="GO:0006412">
    <property type="term" value="P:translation"/>
    <property type="evidence" value="ECO:0007669"/>
    <property type="project" value="InterPro"/>
</dbReference>
<dbReference type="EMBL" id="CAJHIA010000002">
    <property type="protein sequence ID" value="CAD6439715.1"/>
    <property type="molecule type" value="Genomic_DNA"/>
</dbReference>
<keyword evidence="1 4" id="KW-0689">Ribosomal protein</keyword>
<evidence type="ECO:0000256" key="5">
    <source>
        <dbReference type="SAM" id="MobiDB-lite"/>
    </source>
</evidence>
<evidence type="ECO:0000313" key="6">
    <source>
        <dbReference type="EMBL" id="CAD6439715.1"/>
    </source>
</evidence>
<gene>
    <name evidence="6" type="ORF">SCLTRI_LOCUS357</name>
</gene>
<dbReference type="GO" id="GO:1990904">
    <property type="term" value="C:ribonucleoprotein complex"/>
    <property type="evidence" value="ECO:0007669"/>
    <property type="project" value="UniProtKB-KW"/>
</dbReference>
<keyword evidence="7" id="KW-1185">Reference proteome</keyword>
<evidence type="ECO:0000256" key="1">
    <source>
        <dbReference type="ARBA" id="ARBA00022980"/>
    </source>
</evidence>
<accession>A0A8H2ZJ56</accession>
<evidence type="ECO:0000313" key="7">
    <source>
        <dbReference type="Proteomes" id="UP000624404"/>
    </source>
</evidence>
<evidence type="ECO:0000256" key="3">
    <source>
        <dbReference type="ARBA" id="ARBA00043969"/>
    </source>
</evidence>
<feature type="region of interest" description="Disordered" evidence="5">
    <location>
        <begin position="71"/>
        <end position="91"/>
    </location>
</feature>
<dbReference type="Proteomes" id="UP000624404">
    <property type="component" value="Unassembled WGS sequence"/>
</dbReference>
<dbReference type="GO" id="GO:0003735">
    <property type="term" value="F:structural constituent of ribosome"/>
    <property type="evidence" value="ECO:0007669"/>
    <property type="project" value="UniProtKB-UniRule"/>
</dbReference>
<comment type="similarity">
    <text evidence="3 4">Belongs to the eukaryotic ribosomal protein eS32 family.</text>
</comment>
<proteinExistence type="inferred from homology"/>
<evidence type="ECO:0000256" key="2">
    <source>
        <dbReference type="ARBA" id="ARBA00023274"/>
    </source>
</evidence>
<protein>
    <recommendedName>
        <fullName evidence="4">60S ribosomal protein L41</fullName>
    </recommendedName>
</protein>
<comment type="subunit">
    <text evidence="4">Component of the large ribosomal subunit.</text>
</comment>
<reference evidence="6" key="1">
    <citation type="submission" date="2020-10" db="EMBL/GenBank/DDBJ databases">
        <authorList>
            <person name="Kusch S."/>
        </authorList>
    </citation>
    <scope>NUCLEOTIDE SEQUENCE</scope>
    <source>
        <strain evidence="6">SwB9</strain>
    </source>
</reference>
<comment type="caution">
    <text evidence="6">The sequence shown here is derived from an EMBL/GenBank/DDBJ whole genome shotgun (WGS) entry which is preliminary data.</text>
</comment>
<dbReference type="AlphaFoldDB" id="A0A8H2ZJ56"/>
<name>A0A8H2ZJ56_9HELO</name>
<dbReference type="Pfam" id="PF05162">
    <property type="entry name" value="Ribosomal_L41"/>
    <property type="match status" value="1"/>
</dbReference>
<evidence type="ECO:0000256" key="4">
    <source>
        <dbReference type="RuleBase" id="RU368055"/>
    </source>
</evidence>
<keyword evidence="2 4" id="KW-0687">Ribonucleoprotein</keyword>
<dbReference type="GO" id="GO:0005840">
    <property type="term" value="C:ribosome"/>
    <property type="evidence" value="ECO:0007669"/>
    <property type="project" value="UniProtKB-KW"/>
</dbReference>
<sequence>MIVPNPLQKQAPSKGMISVDGMLYWKTAKLKDKVLSEVDHHILKLQSTEFPFSPSPHQLTYKLTVNMRAKWRKKRTRRLKRKRRKTRARSK</sequence>
<organism evidence="6 7">
    <name type="scientific">Sclerotinia trifoliorum</name>
    <dbReference type="NCBI Taxonomy" id="28548"/>
    <lineage>
        <taxon>Eukaryota</taxon>
        <taxon>Fungi</taxon>
        <taxon>Dikarya</taxon>
        <taxon>Ascomycota</taxon>
        <taxon>Pezizomycotina</taxon>
        <taxon>Leotiomycetes</taxon>
        <taxon>Helotiales</taxon>
        <taxon>Sclerotiniaceae</taxon>
        <taxon>Sclerotinia</taxon>
    </lineage>
</organism>
<dbReference type="InterPro" id="IPR007836">
    <property type="entry name" value="Ribosomal_eS32"/>
</dbReference>